<gene>
    <name evidence="3" type="ORF">SY1_19710</name>
</gene>
<feature type="domain" description="Acyl-ACP thioesterase N-terminal hotdog" evidence="2">
    <location>
        <begin position="4"/>
        <end position="120"/>
    </location>
</feature>
<dbReference type="Proteomes" id="UP000008957">
    <property type="component" value="Chromosome"/>
</dbReference>
<feature type="region of interest" description="Disordered" evidence="1">
    <location>
        <begin position="130"/>
        <end position="169"/>
    </location>
</feature>
<accession>A0AB94IYM8</accession>
<name>A0AB94IYM8_9BACT</name>
<feature type="compositionally biased region" description="Polar residues" evidence="1">
    <location>
        <begin position="160"/>
        <end position="169"/>
    </location>
</feature>
<reference evidence="3 4" key="2">
    <citation type="submission" date="2010-03" db="EMBL/GenBank/DDBJ databases">
        <authorList>
            <person name="Pajon A."/>
        </authorList>
    </citation>
    <scope>NUCLEOTIDE SEQUENCE [LARGE SCALE GENOMIC DNA]</scope>
    <source>
        <strain evidence="3 4">SGP1</strain>
    </source>
</reference>
<dbReference type="KEGG" id="sbr:SY1_19710"/>
<evidence type="ECO:0000259" key="2">
    <source>
        <dbReference type="Pfam" id="PF01643"/>
    </source>
</evidence>
<dbReference type="AlphaFoldDB" id="A0AB94IYM8"/>
<dbReference type="Pfam" id="PF01643">
    <property type="entry name" value="Acyl-ACP_TE"/>
    <property type="match status" value="1"/>
</dbReference>
<organism evidence="3 4">
    <name type="scientific">Fretibacterium fastidiosum</name>
    <dbReference type="NCBI Taxonomy" id="651822"/>
    <lineage>
        <taxon>Bacteria</taxon>
        <taxon>Thermotogati</taxon>
        <taxon>Synergistota</taxon>
        <taxon>Synergistia</taxon>
        <taxon>Synergistales</taxon>
        <taxon>Aminobacteriaceae</taxon>
        <taxon>Fretibacterium</taxon>
    </lineage>
</organism>
<dbReference type="InterPro" id="IPR029069">
    <property type="entry name" value="HotDog_dom_sf"/>
</dbReference>
<sequence length="169" mass="18933">MYLRELTVLPSDASCRGRLKLHSLLDYLQDTASLAVRELEGTSSELLARGYAWVLLRYQVEVLAPLPALDERFVVGTFHDVEHGYNTLRVFNVDRPDGTPLAWAKTSWLLLDLASGRPVRPKAHLPRIDERYTGPIDPDFPDVPPPNRTRLAPKSPGPSAFTTWTSTPT</sequence>
<reference evidence="4" key="1">
    <citation type="submission" date="2010-03" db="EMBL/GenBank/DDBJ databases">
        <title>The genome sequence of Synergistetes sp. SGP1.</title>
        <authorList>
            <consortium name="metaHIT consortium -- http://www.metahit.eu/"/>
            <person name="Pajon A."/>
            <person name="Turner K."/>
            <person name="Parkhill J."/>
            <person name="Wade W."/>
            <person name="Vartoukian S."/>
        </authorList>
    </citation>
    <scope>NUCLEOTIDE SEQUENCE [LARGE SCALE GENOMIC DNA]</scope>
    <source>
        <strain evidence="4">SGP1</strain>
    </source>
</reference>
<evidence type="ECO:0000256" key="1">
    <source>
        <dbReference type="SAM" id="MobiDB-lite"/>
    </source>
</evidence>
<dbReference type="GO" id="GO:0016790">
    <property type="term" value="F:thiolester hydrolase activity"/>
    <property type="evidence" value="ECO:0007669"/>
    <property type="project" value="InterPro"/>
</dbReference>
<keyword evidence="4" id="KW-1185">Reference proteome</keyword>
<dbReference type="GO" id="GO:0006633">
    <property type="term" value="P:fatty acid biosynthetic process"/>
    <property type="evidence" value="ECO:0007669"/>
    <property type="project" value="InterPro"/>
</dbReference>
<dbReference type="EMBL" id="FP929056">
    <property type="protein sequence ID" value="CBL28789.1"/>
    <property type="molecule type" value="Genomic_DNA"/>
</dbReference>
<protein>
    <submittedName>
        <fullName evidence="3">Acyl-ACP thioesterase</fullName>
    </submittedName>
</protein>
<proteinExistence type="predicted"/>
<dbReference type="SUPFAM" id="SSF54637">
    <property type="entry name" value="Thioesterase/thiol ester dehydrase-isomerase"/>
    <property type="match status" value="1"/>
</dbReference>
<dbReference type="RefSeq" id="WP_015556936.1">
    <property type="nucleotide sequence ID" value="NC_021038.1"/>
</dbReference>
<dbReference type="InterPro" id="IPR002864">
    <property type="entry name" value="Acyl-ACP_thioesterase_NHD"/>
</dbReference>
<evidence type="ECO:0000313" key="3">
    <source>
        <dbReference type="EMBL" id="CBL28789.1"/>
    </source>
</evidence>
<dbReference type="Gene3D" id="3.10.129.10">
    <property type="entry name" value="Hotdog Thioesterase"/>
    <property type="match status" value="1"/>
</dbReference>
<evidence type="ECO:0000313" key="4">
    <source>
        <dbReference type="Proteomes" id="UP000008957"/>
    </source>
</evidence>